<evidence type="ECO:0000256" key="1">
    <source>
        <dbReference type="SAM" id="Phobius"/>
    </source>
</evidence>
<dbReference type="eggNOG" id="ENOG5032ASM">
    <property type="taxonomic scope" value="Bacteria"/>
</dbReference>
<proteinExistence type="predicted"/>
<keyword evidence="1" id="KW-0812">Transmembrane</keyword>
<evidence type="ECO:0000313" key="3">
    <source>
        <dbReference type="Proteomes" id="UP000030401"/>
    </source>
</evidence>
<sequence length="222" mass="25536">MWGKSEQIVLWIITYIPLILIMIFRFIVSNGFINLDSCTITIFDKDIDINKVILEVFFVIITLVISLVLYKITIKYLLSGYERLLVQGGKGEDFFIRDIKVLSANDYSFFLLTLLLPLVSLDHSSFINLSVSLLIIFYVISIYVKTDAISVCPLFFFSGRKVYKGIISTGTKEQEAKDPLLRKEVIIIMKEKNLTLSRKMRGEELVGNVFYLSKIEKKDGYN</sequence>
<evidence type="ECO:0000313" key="2">
    <source>
        <dbReference type="EMBL" id="KGX87997.1"/>
    </source>
</evidence>
<dbReference type="AlphaFoldDB" id="A0A0A5HWM5"/>
<keyword evidence="1" id="KW-1133">Transmembrane helix</keyword>
<keyword evidence="1" id="KW-0472">Membrane</keyword>
<name>A0A0A5HWM5_9BACI</name>
<dbReference type="Proteomes" id="UP000030401">
    <property type="component" value="Unassembled WGS sequence"/>
</dbReference>
<dbReference type="OrthoDB" id="2584692at2"/>
<feature type="transmembrane region" description="Helical" evidence="1">
    <location>
        <begin position="53"/>
        <end position="78"/>
    </location>
</feature>
<comment type="caution">
    <text evidence="2">The sequence shown here is derived from an EMBL/GenBank/DDBJ whole genome shotgun (WGS) entry which is preliminary data.</text>
</comment>
<reference evidence="2 3" key="1">
    <citation type="submission" date="2013-08" db="EMBL/GenBank/DDBJ databases">
        <authorList>
            <person name="Huang J."/>
            <person name="Wang G."/>
        </authorList>
    </citation>
    <scope>NUCLEOTIDE SEQUENCE [LARGE SCALE GENOMIC DNA]</scope>
    <source>
        <strain evidence="2 3">JSM 072002</strain>
    </source>
</reference>
<organism evidence="2 3">
    <name type="scientific">Pontibacillus litoralis JSM 072002</name>
    <dbReference type="NCBI Taxonomy" id="1385512"/>
    <lineage>
        <taxon>Bacteria</taxon>
        <taxon>Bacillati</taxon>
        <taxon>Bacillota</taxon>
        <taxon>Bacilli</taxon>
        <taxon>Bacillales</taxon>
        <taxon>Bacillaceae</taxon>
        <taxon>Pontibacillus</taxon>
    </lineage>
</organism>
<dbReference type="STRING" id="1385512.N784_12955"/>
<keyword evidence="3" id="KW-1185">Reference proteome</keyword>
<dbReference type="EMBL" id="AVPG01000004">
    <property type="protein sequence ID" value="KGX87997.1"/>
    <property type="molecule type" value="Genomic_DNA"/>
</dbReference>
<feature type="transmembrane region" description="Helical" evidence="1">
    <location>
        <begin position="12"/>
        <end position="33"/>
    </location>
</feature>
<accession>A0A0A5HWM5</accession>
<protein>
    <submittedName>
        <fullName evidence="2">Uncharacterized protein</fullName>
    </submittedName>
</protein>
<feature type="transmembrane region" description="Helical" evidence="1">
    <location>
        <begin position="99"/>
        <end position="119"/>
    </location>
</feature>
<gene>
    <name evidence="2" type="ORF">N784_12955</name>
</gene>